<dbReference type="Proteomes" id="UP000800036">
    <property type="component" value="Unassembled WGS sequence"/>
</dbReference>
<proteinExistence type="predicted"/>
<accession>A0A6A5V883</accession>
<name>A0A6A5V883_9PLEO</name>
<evidence type="ECO:0000313" key="2">
    <source>
        <dbReference type="Proteomes" id="UP000800036"/>
    </source>
</evidence>
<sequence>MARKRHFAATAGRHETYGTCVLCCLHRAFFVAGCDCLVRGMTEVMTRLSHGSHEHTRNQLHQVNIMATPAWDAGGNIINLTRKEKLMQRAKENGEIFEKILHQHPGLERETVEAIVYDANDPEFGDVKPLKAENCPKFKHSSGRTGARILVIHGDTIVGQYVLLAHCGNHLQYISSHCVCA</sequence>
<organism evidence="1 2">
    <name type="scientific">Bimuria novae-zelandiae CBS 107.79</name>
    <dbReference type="NCBI Taxonomy" id="1447943"/>
    <lineage>
        <taxon>Eukaryota</taxon>
        <taxon>Fungi</taxon>
        <taxon>Dikarya</taxon>
        <taxon>Ascomycota</taxon>
        <taxon>Pezizomycotina</taxon>
        <taxon>Dothideomycetes</taxon>
        <taxon>Pleosporomycetidae</taxon>
        <taxon>Pleosporales</taxon>
        <taxon>Massarineae</taxon>
        <taxon>Didymosphaeriaceae</taxon>
        <taxon>Bimuria</taxon>
    </lineage>
</organism>
<evidence type="ECO:0000313" key="1">
    <source>
        <dbReference type="EMBL" id="KAF1973593.1"/>
    </source>
</evidence>
<gene>
    <name evidence="1" type="ORF">BU23DRAFT_133411</name>
</gene>
<dbReference type="AlphaFoldDB" id="A0A6A5V883"/>
<protein>
    <submittedName>
        <fullName evidence="1">Uncharacterized protein</fullName>
    </submittedName>
</protein>
<reference evidence="1" key="1">
    <citation type="journal article" date="2020" name="Stud. Mycol.">
        <title>101 Dothideomycetes genomes: a test case for predicting lifestyles and emergence of pathogens.</title>
        <authorList>
            <person name="Haridas S."/>
            <person name="Albert R."/>
            <person name="Binder M."/>
            <person name="Bloem J."/>
            <person name="Labutti K."/>
            <person name="Salamov A."/>
            <person name="Andreopoulos B."/>
            <person name="Baker S."/>
            <person name="Barry K."/>
            <person name="Bills G."/>
            <person name="Bluhm B."/>
            <person name="Cannon C."/>
            <person name="Castanera R."/>
            <person name="Culley D."/>
            <person name="Daum C."/>
            <person name="Ezra D."/>
            <person name="Gonzalez J."/>
            <person name="Henrissat B."/>
            <person name="Kuo A."/>
            <person name="Liang C."/>
            <person name="Lipzen A."/>
            <person name="Lutzoni F."/>
            <person name="Magnuson J."/>
            <person name="Mondo S."/>
            <person name="Nolan M."/>
            <person name="Ohm R."/>
            <person name="Pangilinan J."/>
            <person name="Park H.-J."/>
            <person name="Ramirez L."/>
            <person name="Alfaro M."/>
            <person name="Sun H."/>
            <person name="Tritt A."/>
            <person name="Yoshinaga Y."/>
            <person name="Zwiers L.-H."/>
            <person name="Turgeon B."/>
            <person name="Goodwin S."/>
            <person name="Spatafora J."/>
            <person name="Crous P."/>
            <person name="Grigoriev I."/>
        </authorList>
    </citation>
    <scope>NUCLEOTIDE SEQUENCE</scope>
    <source>
        <strain evidence="1">CBS 107.79</strain>
    </source>
</reference>
<dbReference type="EMBL" id="ML976680">
    <property type="protein sequence ID" value="KAF1973593.1"/>
    <property type="molecule type" value="Genomic_DNA"/>
</dbReference>
<keyword evidence="2" id="KW-1185">Reference proteome</keyword>